<feature type="transmembrane region" description="Helical" evidence="6">
    <location>
        <begin position="195"/>
        <end position="217"/>
    </location>
</feature>
<evidence type="ECO:0000256" key="4">
    <source>
        <dbReference type="ARBA" id="ARBA00022989"/>
    </source>
</evidence>
<keyword evidence="4 6" id="KW-1133">Transmembrane helix</keyword>
<dbReference type="EMBL" id="QLSX01000008">
    <property type="protein sequence ID" value="RAR59735.1"/>
    <property type="molecule type" value="Genomic_DNA"/>
</dbReference>
<dbReference type="OrthoDB" id="5559127at2"/>
<evidence type="ECO:0000256" key="3">
    <source>
        <dbReference type="ARBA" id="ARBA00022692"/>
    </source>
</evidence>
<dbReference type="Pfam" id="PF03706">
    <property type="entry name" value="LPG_synthase_TM"/>
    <property type="match status" value="1"/>
</dbReference>
<name>A0A328XJC1_9GAMM</name>
<dbReference type="GO" id="GO:0005886">
    <property type="term" value="C:plasma membrane"/>
    <property type="evidence" value="ECO:0007669"/>
    <property type="project" value="UniProtKB-SubCell"/>
</dbReference>
<feature type="transmembrane region" description="Helical" evidence="6">
    <location>
        <begin position="43"/>
        <end position="64"/>
    </location>
</feature>
<keyword evidence="2" id="KW-1003">Cell membrane</keyword>
<gene>
    <name evidence="7" type="ORF">BCL93_10882</name>
</gene>
<evidence type="ECO:0000256" key="1">
    <source>
        <dbReference type="ARBA" id="ARBA00004651"/>
    </source>
</evidence>
<keyword evidence="5 6" id="KW-0472">Membrane</keyword>
<evidence type="ECO:0000256" key="6">
    <source>
        <dbReference type="SAM" id="Phobius"/>
    </source>
</evidence>
<evidence type="ECO:0000256" key="5">
    <source>
        <dbReference type="ARBA" id="ARBA00023136"/>
    </source>
</evidence>
<dbReference type="Proteomes" id="UP000249700">
    <property type="component" value="Unassembled WGS sequence"/>
</dbReference>
<protein>
    <submittedName>
        <fullName evidence="7">Uncharacterized protein (TIRG00374 family)</fullName>
    </submittedName>
</protein>
<evidence type="ECO:0000256" key="2">
    <source>
        <dbReference type="ARBA" id="ARBA00022475"/>
    </source>
</evidence>
<evidence type="ECO:0000313" key="7">
    <source>
        <dbReference type="EMBL" id="RAR59735.1"/>
    </source>
</evidence>
<feature type="transmembrane region" description="Helical" evidence="6">
    <location>
        <begin position="349"/>
        <end position="365"/>
    </location>
</feature>
<feature type="transmembrane region" description="Helical" evidence="6">
    <location>
        <begin position="12"/>
        <end position="31"/>
    </location>
</feature>
<dbReference type="AlphaFoldDB" id="A0A328XJC1"/>
<reference evidence="7 8" key="1">
    <citation type="submission" date="2018-06" db="EMBL/GenBank/DDBJ databases">
        <title>Comparative analysis of microorganisms from saline springs in Andes Mountain Range, Colombia.</title>
        <authorList>
            <person name="Rubin E."/>
        </authorList>
    </citation>
    <scope>NUCLEOTIDE SEQUENCE [LARGE SCALE GENOMIC DNA]</scope>
    <source>
        <strain evidence="7 8">USBA-857</strain>
    </source>
</reference>
<comment type="caution">
    <text evidence="7">The sequence shown here is derived from an EMBL/GenBank/DDBJ whole genome shotgun (WGS) entry which is preliminary data.</text>
</comment>
<keyword evidence="3 6" id="KW-0812">Transmembrane</keyword>
<feature type="transmembrane region" description="Helical" evidence="6">
    <location>
        <begin position="160"/>
        <end position="183"/>
    </location>
</feature>
<dbReference type="PANTHER" id="PTHR37693">
    <property type="entry name" value="PHOSPHATIDYLGLYCEROL LYSYLTRANSFERASE"/>
    <property type="match status" value="1"/>
</dbReference>
<accession>A0A328XJC1</accession>
<sequence length="368" mass="39416">MKGLRRAWRLLRGRALLILALLMAALIPLLLDGMAPFAALLDFPLTQLALMLSLVLGCWNLNALRLRLLLAGRLGAGDKPLDRSGNGRLAGSSPAQGSPTCAFQGTAPGTPLLLGQRRALAMVMATECATCATPGGSGGPLTLMMLLRGHGLRPATSSGIFLIDQVCDMLFFLLALAAIGGYALLHPDTWPRPELIRLAGAALVAILVILIALLLCLPRVLRLSRAPLARLGLARPRRHRLARQLLQFRQGLATTLRQPPLTLAAIFALCSAHWLTRYSLLYLTLDGLGVDVAWVWTFMVQMLAMAAGQLSLLPGGAGGVELTIGAFLLPTLGGETTAAAVLIWRFVTYHWYLLAGAPVLAWLVSQRR</sequence>
<comment type="subcellular location">
    <subcellularLocation>
        <location evidence="1">Cell membrane</location>
        <topology evidence="1">Multi-pass membrane protein</topology>
    </subcellularLocation>
</comment>
<proteinExistence type="predicted"/>
<dbReference type="InterPro" id="IPR022791">
    <property type="entry name" value="L-PG_synthase/AglD"/>
</dbReference>
<dbReference type="NCBIfam" id="TIGR00374">
    <property type="entry name" value="flippase-like domain"/>
    <property type="match status" value="1"/>
</dbReference>
<dbReference type="PANTHER" id="PTHR37693:SF1">
    <property type="entry name" value="INTEGRAL MEMBRANE PROTEIN"/>
    <property type="match status" value="1"/>
</dbReference>
<organism evidence="7 8">
    <name type="scientific">Onishia taeanensis</name>
    <dbReference type="NCBI Taxonomy" id="284577"/>
    <lineage>
        <taxon>Bacteria</taxon>
        <taxon>Pseudomonadati</taxon>
        <taxon>Pseudomonadota</taxon>
        <taxon>Gammaproteobacteria</taxon>
        <taxon>Oceanospirillales</taxon>
        <taxon>Halomonadaceae</taxon>
        <taxon>Onishia</taxon>
    </lineage>
</organism>
<evidence type="ECO:0000313" key="8">
    <source>
        <dbReference type="Proteomes" id="UP000249700"/>
    </source>
</evidence>